<gene>
    <name evidence="1" type="ORF">GCM10023116_14610</name>
</gene>
<reference evidence="2" key="1">
    <citation type="journal article" date="2019" name="Int. J. Syst. Evol. Microbiol.">
        <title>The Global Catalogue of Microorganisms (GCM) 10K type strain sequencing project: providing services to taxonomists for standard genome sequencing and annotation.</title>
        <authorList>
            <consortium name="The Broad Institute Genomics Platform"/>
            <consortium name="The Broad Institute Genome Sequencing Center for Infectious Disease"/>
            <person name="Wu L."/>
            <person name="Ma J."/>
        </authorList>
    </citation>
    <scope>NUCLEOTIDE SEQUENCE [LARGE SCALE GENOMIC DNA]</scope>
    <source>
        <strain evidence="2">JCM 17805</strain>
    </source>
</reference>
<name>A0ABP8V2W4_9GAMM</name>
<accession>A0ABP8V2W4</accession>
<dbReference type="RefSeq" id="WP_345194955.1">
    <property type="nucleotide sequence ID" value="NZ_BAABFL010000124.1"/>
</dbReference>
<keyword evidence="2" id="KW-1185">Reference proteome</keyword>
<dbReference type="EMBL" id="BAABFL010000124">
    <property type="protein sequence ID" value="GAA4649187.1"/>
    <property type="molecule type" value="Genomic_DNA"/>
</dbReference>
<dbReference type="Proteomes" id="UP001500604">
    <property type="component" value="Unassembled WGS sequence"/>
</dbReference>
<sequence length="566" mass="62175">MQFQNEWLALPLPAYRARLNEWVRALASWRYRKETPIQHFQQALDMVYTFCEKKYNSTNPSLLLGTPEYAAIAAIGSRHFRENMAIYQPTDVMPQRIERLLMNGRTEAALRNKLDLLKYWKHGGNEKFDLYSPLVRARMTLLQASAQQVANDYFNRVTRPVWYHTVKLDTNFSRTAPTRDEQTASFSAGLEAHIQKTVEYEYQINLKGVLTGEAKARLQALAGVKLGAKGSIGNTGFNPMELAKKEFYTGKAKDAAKSIVKGENVGESIKSAIGKAEDYKPALGAELSAEAEVKVGLMVSGSVALAYKDIVESNLEFEGLAGAVASGSGKLTANLDGVNVDLYASAFVGLKGSFTQEVKIKHKGVSVASCSFTGEGRLGVGASANVCVAFSRYEGFKFQSAASATVAVGGGVDFSMGLNPVGLHLVCYDNIYRHVIVELASGHPGLLAEADRRHEYIASWANYGSIKGQIAALLGQVEVDRETLQRAALRQPGVQYGKYDFSKVEDLHIAGRSQFSIDKPTLSEEEKIRLSEQALEATKMREADQNTRQHPAFAQRSGVFVMTTPL</sequence>
<proteinExistence type="predicted"/>
<evidence type="ECO:0000313" key="2">
    <source>
        <dbReference type="Proteomes" id="UP001500604"/>
    </source>
</evidence>
<comment type="caution">
    <text evidence="1">The sequence shown here is derived from an EMBL/GenBank/DDBJ whole genome shotgun (WGS) entry which is preliminary data.</text>
</comment>
<protein>
    <submittedName>
        <fullName evidence="1">Uncharacterized protein</fullName>
    </submittedName>
</protein>
<organism evidence="1 2">
    <name type="scientific">Kistimonas scapharcae</name>
    <dbReference type="NCBI Taxonomy" id="1036133"/>
    <lineage>
        <taxon>Bacteria</taxon>
        <taxon>Pseudomonadati</taxon>
        <taxon>Pseudomonadota</taxon>
        <taxon>Gammaproteobacteria</taxon>
        <taxon>Oceanospirillales</taxon>
        <taxon>Endozoicomonadaceae</taxon>
        <taxon>Kistimonas</taxon>
    </lineage>
</organism>
<evidence type="ECO:0000313" key="1">
    <source>
        <dbReference type="EMBL" id="GAA4649187.1"/>
    </source>
</evidence>